<evidence type="ECO:0000313" key="6">
    <source>
        <dbReference type="EMBL" id="CAB4981354.1"/>
    </source>
</evidence>
<feature type="domain" description="AB hydrolase-1" evidence="1">
    <location>
        <begin position="20"/>
        <end position="239"/>
    </location>
</feature>
<organism evidence="5">
    <name type="scientific">freshwater metagenome</name>
    <dbReference type="NCBI Taxonomy" id="449393"/>
    <lineage>
        <taxon>unclassified sequences</taxon>
        <taxon>metagenomes</taxon>
        <taxon>ecological metagenomes</taxon>
    </lineage>
</organism>
<dbReference type="Pfam" id="PF12697">
    <property type="entry name" value="Abhydrolase_6"/>
    <property type="match status" value="1"/>
</dbReference>
<dbReference type="EMBL" id="CAESGF010000009">
    <property type="protein sequence ID" value="CAB4363965.1"/>
    <property type="molecule type" value="Genomic_DNA"/>
</dbReference>
<evidence type="ECO:0000313" key="5">
    <source>
        <dbReference type="EMBL" id="CAB4936682.1"/>
    </source>
</evidence>
<dbReference type="InterPro" id="IPR000073">
    <property type="entry name" value="AB_hydrolase_1"/>
</dbReference>
<name>A0A6J7J2D1_9ZZZZ</name>
<accession>A0A6J7J2D1</accession>
<evidence type="ECO:0000313" key="3">
    <source>
        <dbReference type="EMBL" id="CAB4725083.1"/>
    </source>
</evidence>
<dbReference type="InterPro" id="IPR050471">
    <property type="entry name" value="AB_hydrolase"/>
</dbReference>
<evidence type="ECO:0000313" key="2">
    <source>
        <dbReference type="EMBL" id="CAB4363965.1"/>
    </source>
</evidence>
<evidence type="ECO:0000259" key="1">
    <source>
        <dbReference type="Pfam" id="PF12697"/>
    </source>
</evidence>
<dbReference type="InterPro" id="IPR029058">
    <property type="entry name" value="AB_hydrolase_fold"/>
</dbReference>
<evidence type="ECO:0000313" key="4">
    <source>
        <dbReference type="EMBL" id="CAB4836162.1"/>
    </source>
</evidence>
<dbReference type="Gene3D" id="3.40.50.1820">
    <property type="entry name" value="alpha/beta hydrolase"/>
    <property type="match status" value="1"/>
</dbReference>
<dbReference type="AlphaFoldDB" id="A0A6J7J2D1"/>
<dbReference type="PANTHER" id="PTHR43433">
    <property type="entry name" value="HYDROLASE, ALPHA/BETA FOLD FAMILY PROTEIN"/>
    <property type="match status" value="1"/>
</dbReference>
<dbReference type="PANTHER" id="PTHR43433:SF5">
    <property type="entry name" value="AB HYDROLASE-1 DOMAIN-CONTAINING PROTEIN"/>
    <property type="match status" value="1"/>
</dbReference>
<protein>
    <submittedName>
        <fullName evidence="5">Unannotated protein</fullName>
    </submittedName>
</protein>
<dbReference type="EMBL" id="CAFAAV010000380">
    <property type="protein sequence ID" value="CAB4836162.1"/>
    <property type="molecule type" value="Genomic_DNA"/>
</dbReference>
<dbReference type="EMBL" id="CAEZYF010000009">
    <property type="protein sequence ID" value="CAB4725083.1"/>
    <property type="molecule type" value="Genomic_DNA"/>
</dbReference>
<dbReference type="SUPFAM" id="SSF53474">
    <property type="entry name" value="alpha/beta-Hydrolases"/>
    <property type="match status" value="1"/>
</dbReference>
<proteinExistence type="predicted"/>
<gene>
    <name evidence="3" type="ORF">UFOPK2656_01711</name>
    <name evidence="4" type="ORF">UFOPK3099_03051</name>
    <name evidence="5" type="ORF">UFOPK3651_01853</name>
    <name evidence="6" type="ORF">UFOPK3931_00826</name>
    <name evidence="2" type="ORF">UFOPK4189_01734</name>
</gene>
<reference evidence="5" key="1">
    <citation type="submission" date="2020-05" db="EMBL/GenBank/DDBJ databases">
        <authorList>
            <person name="Chiriac C."/>
            <person name="Salcher M."/>
            <person name="Ghai R."/>
            <person name="Kavagutti S V."/>
        </authorList>
    </citation>
    <scope>NUCLEOTIDE SEQUENCE</scope>
</reference>
<dbReference type="EMBL" id="CAFBOL010000014">
    <property type="protein sequence ID" value="CAB4981354.1"/>
    <property type="molecule type" value="Genomic_DNA"/>
</dbReference>
<dbReference type="EMBL" id="CAFBMT010000009">
    <property type="protein sequence ID" value="CAB4936682.1"/>
    <property type="molecule type" value="Genomic_DNA"/>
</dbReference>
<sequence>MVPEGLHVVRHYQHQAGPPVVLIHGAPDRAKNLAHVVHLLHDMPVTTYDRRGYGKSLAAGAVGPGGFDHHADDLLELLDGTPAIVVGQSAGGAIGMAAAIKAPELFLALGVWEPPMVPWTWWSTIGQWERMMEFAHYDDPYQLGEDFNRDILGNERWEQLPERTRDLLRAEGVAFRADMACQESPFMDLDRLNVPIVVGVGTEHPEPEVASSHRETARRTNAELYVGEGANHFAHMGNPPVWAGFVRHTVALARRAHPEMFG</sequence>